<evidence type="ECO:0000313" key="2">
    <source>
        <dbReference type="EMBL" id="EAQ88737.1"/>
    </source>
</evidence>
<organism evidence="2 3">
    <name type="scientific">Chaetomium globosum (strain ATCC 6205 / CBS 148.51 / DSM 1962 / NBRC 6347 / NRRL 1970)</name>
    <name type="common">Soil fungus</name>
    <dbReference type="NCBI Taxonomy" id="306901"/>
    <lineage>
        <taxon>Eukaryota</taxon>
        <taxon>Fungi</taxon>
        <taxon>Dikarya</taxon>
        <taxon>Ascomycota</taxon>
        <taxon>Pezizomycotina</taxon>
        <taxon>Sordariomycetes</taxon>
        <taxon>Sordariomycetidae</taxon>
        <taxon>Sordariales</taxon>
        <taxon>Chaetomiaceae</taxon>
        <taxon>Chaetomium</taxon>
    </lineage>
</organism>
<name>Q2H7K9_CHAGB</name>
<sequence length="59" mass="6552">MRCLELGQYEQGKGLREDLCPSLIGRHTASAQHKLPARAQLPAPRCHPLGSRFSTLPWA</sequence>
<dbReference type="RefSeq" id="XP_001221451.1">
    <property type="nucleotide sequence ID" value="XM_001221450.1"/>
</dbReference>
<protein>
    <submittedName>
        <fullName evidence="2">Uncharacterized protein</fullName>
    </submittedName>
</protein>
<reference evidence="3" key="1">
    <citation type="journal article" date="2015" name="Genome Announc.">
        <title>Draft genome sequence of the cellulolytic fungus Chaetomium globosum.</title>
        <authorList>
            <person name="Cuomo C.A."/>
            <person name="Untereiner W.A."/>
            <person name="Ma L.-J."/>
            <person name="Grabherr M."/>
            <person name="Birren B.W."/>
        </authorList>
    </citation>
    <scope>NUCLEOTIDE SEQUENCE [LARGE SCALE GENOMIC DNA]</scope>
    <source>
        <strain evidence="3">ATCC 6205 / CBS 148.51 / DSM 1962 / NBRC 6347 / NRRL 1970</strain>
    </source>
</reference>
<dbReference type="AlphaFoldDB" id="Q2H7K9"/>
<dbReference type="EMBL" id="CH408031">
    <property type="protein sequence ID" value="EAQ88737.1"/>
    <property type="molecule type" value="Genomic_DNA"/>
</dbReference>
<proteinExistence type="predicted"/>
<dbReference type="HOGENOM" id="CLU_2960563_0_0_1"/>
<evidence type="ECO:0000313" key="3">
    <source>
        <dbReference type="Proteomes" id="UP000001056"/>
    </source>
</evidence>
<evidence type="ECO:0000256" key="1">
    <source>
        <dbReference type="SAM" id="MobiDB-lite"/>
    </source>
</evidence>
<gene>
    <name evidence="2" type="ORF">CHGG_05356</name>
</gene>
<keyword evidence="3" id="KW-1185">Reference proteome</keyword>
<dbReference type="GeneID" id="4390390"/>
<dbReference type="Proteomes" id="UP000001056">
    <property type="component" value="Unassembled WGS sequence"/>
</dbReference>
<accession>Q2H7K9</accession>
<dbReference type="VEuPathDB" id="FungiDB:CHGG_05356"/>
<dbReference type="InParanoid" id="Q2H7K9"/>
<feature type="region of interest" description="Disordered" evidence="1">
    <location>
        <begin position="35"/>
        <end position="59"/>
    </location>
</feature>